<proteinExistence type="inferred from homology"/>
<dbReference type="GO" id="GO:1901359">
    <property type="term" value="F:tungstate binding"/>
    <property type="evidence" value="ECO:0007669"/>
    <property type="project" value="UniProtKB-ARBA"/>
</dbReference>
<dbReference type="Gene3D" id="3.40.190.10">
    <property type="entry name" value="Periplasmic binding protein-like II"/>
    <property type="match status" value="2"/>
</dbReference>
<evidence type="ECO:0000313" key="8">
    <source>
        <dbReference type="EMBL" id="QAA94032.1"/>
    </source>
</evidence>
<feature type="binding site" evidence="6">
    <location>
        <position position="61"/>
    </location>
    <ligand>
        <name>molybdate</name>
        <dbReference type="ChEBI" id="CHEBI:36264"/>
    </ligand>
</feature>
<dbReference type="PIRSF" id="PIRSF004846">
    <property type="entry name" value="ModA"/>
    <property type="match status" value="1"/>
</dbReference>
<sequence>MALKRYLVIAAIALLGAPTAASAQDILVAAASSLTNAFTELAIGFQQQHPGTKVLMSFAGSDALAQQVVHGAPIDVFASADSQAMDTAEQAGNIVPGSRRDFARNEIVLIVPSDNPQNISGLADLAGGAIGRVAFGNPATVPAGRYTRTALEHAGSWDTVKKNEVLGQNVRQVLSYVARGEVDAGFVFATDAAAMADRVKVVTALTSPSPVLYPIALVERSGRHPQAAEFLSYVNSPAGQQVLQKHGFSAP</sequence>
<dbReference type="AlphaFoldDB" id="A0A410GCJ8"/>
<organism evidence="8 9">
    <name type="scientific">Pollutimonas thiosulfatoxidans</name>
    <dbReference type="NCBI Taxonomy" id="2028345"/>
    <lineage>
        <taxon>Bacteria</taxon>
        <taxon>Pseudomonadati</taxon>
        <taxon>Pseudomonadota</taxon>
        <taxon>Betaproteobacteria</taxon>
        <taxon>Burkholderiales</taxon>
        <taxon>Alcaligenaceae</taxon>
        <taxon>Pollutimonas</taxon>
    </lineage>
</organism>
<dbReference type="EMBL" id="CP022987">
    <property type="protein sequence ID" value="QAA94032.1"/>
    <property type="molecule type" value="Genomic_DNA"/>
</dbReference>
<gene>
    <name evidence="8" type="primary">modA</name>
    <name evidence="8" type="ORF">CKA81_09430</name>
</gene>
<dbReference type="KEGG" id="pus:CKA81_09430"/>
<dbReference type="Proteomes" id="UP000283474">
    <property type="component" value="Chromosome"/>
</dbReference>
<evidence type="ECO:0000313" key="9">
    <source>
        <dbReference type="Proteomes" id="UP000283474"/>
    </source>
</evidence>
<feature type="binding site" evidence="6">
    <location>
        <position position="143"/>
    </location>
    <ligand>
        <name>molybdate</name>
        <dbReference type="ChEBI" id="CHEBI:36264"/>
    </ligand>
</feature>
<dbReference type="GO" id="GO:0015689">
    <property type="term" value="P:molybdate ion transport"/>
    <property type="evidence" value="ECO:0007669"/>
    <property type="project" value="InterPro"/>
</dbReference>
<dbReference type="OrthoDB" id="9785015at2"/>
<feature type="binding site" evidence="6">
    <location>
        <position position="33"/>
    </location>
    <ligand>
        <name>molybdate</name>
        <dbReference type="ChEBI" id="CHEBI:36264"/>
    </ligand>
</feature>
<feature type="binding site" evidence="6">
    <location>
        <position position="170"/>
    </location>
    <ligand>
        <name>molybdate</name>
        <dbReference type="ChEBI" id="CHEBI:36264"/>
    </ligand>
</feature>
<dbReference type="RefSeq" id="WP_128355027.1">
    <property type="nucleotide sequence ID" value="NZ_CP022987.1"/>
</dbReference>
<dbReference type="GO" id="GO:0046872">
    <property type="term" value="F:metal ion binding"/>
    <property type="evidence" value="ECO:0007669"/>
    <property type="project" value="UniProtKB-KW"/>
</dbReference>
<accession>A0A410GCJ8</accession>
<keyword evidence="4 7" id="KW-0732">Signal</keyword>
<dbReference type="InterPro" id="IPR050682">
    <property type="entry name" value="ModA/WtpA"/>
</dbReference>
<feature type="signal peptide" evidence="7">
    <location>
        <begin position="1"/>
        <end position="23"/>
    </location>
</feature>
<dbReference type="GO" id="GO:0030973">
    <property type="term" value="F:molybdate ion binding"/>
    <property type="evidence" value="ECO:0007669"/>
    <property type="project" value="UniProtKB-ARBA"/>
</dbReference>
<comment type="similarity">
    <text evidence="1">Belongs to the bacterial solute-binding protein ModA family.</text>
</comment>
<feature type="chain" id="PRO_5019564465" evidence="7">
    <location>
        <begin position="24"/>
        <end position="251"/>
    </location>
</feature>
<reference evidence="8 9" key="1">
    <citation type="submission" date="2017-08" db="EMBL/GenBank/DDBJ databases">
        <authorList>
            <person name="Park S.-J."/>
            <person name="Kim H."/>
        </authorList>
    </citation>
    <scope>NUCLEOTIDE SEQUENCE [LARGE SCALE GENOMIC DNA]</scope>
    <source>
        <strain evidence="9">ye3</strain>
    </source>
</reference>
<protein>
    <submittedName>
        <fullName evidence="8">Molybdate ABC transporter substrate-binding protein</fullName>
    </submittedName>
</protein>
<dbReference type="PANTHER" id="PTHR30632:SF0">
    <property type="entry name" value="SULFATE-BINDING PROTEIN"/>
    <property type="match status" value="1"/>
</dbReference>
<name>A0A410GCJ8_9BURK</name>
<evidence type="ECO:0000256" key="1">
    <source>
        <dbReference type="ARBA" id="ARBA00009175"/>
    </source>
</evidence>
<dbReference type="InterPro" id="IPR005950">
    <property type="entry name" value="ModA"/>
</dbReference>
<evidence type="ECO:0000256" key="7">
    <source>
        <dbReference type="SAM" id="SignalP"/>
    </source>
</evidence>
<keyword evidence="9" id="KW-1185">Reference proteome</keyword>
<keyword evidence="3 6" id="KW-0479">Metal-binding</keyword>
<dbReference type="NCBIfam" id="TIGR01256">
    <property type="entry name" value="modA"/>
    <property type="match status" value="1"/>
</dbReference>
<dbReference type="Pfam" id="PF13531">
    <property type="entry name" value="SBP_bac_11"/>
    <property type="match status" value="1"/>
</dbReference>
<comment type="subunit">
    <text evidence="5">The complex is composed of two ATP-binding proteins (ModC), two transmembrane proteins (ModB) and a solute-binding protein (ModA).</text>
</comment>
<keyword evidence="2 6" id="KW-0500">Molybdenum</keyword>
<evidence type="ECO:0000256" key="6">
    <source>
        <dbReference type="PIRSR" id="PIRSR004846-1"/>
    </source>
</evidence>
<evidence type="ECO:0000256" key="3">
    <source>
        <dbReference type="ARBA" id="ARBA00022723"/>
    </source>
</evidence>
<dbReference type="PANTHER" id="PTHR30632">
    <property type="entry name" value="MOLYBDATE-BINDING PERIPLASMIC PROTEIN"/>
    <property type="match status" value="1"/>
</dbReference>
<evidence type="ECO:0000256" key="2">
    <source>
        <dbReference type="ARBA" id="ARBA00022505"/>
    </source>
</evidence>
<evidence type="ECO:0000256" key="4">
    <source>
        <dbReference type="ARBA" id="ARBA00022729"/>
    </source>
</evidence>
<dbReference type="SUPFAM" id="SSF53850">
    <property type="entry name" value="Periplasmic binding protein-like II"/>
    <property type="match status" value="1"/>
</dbReference>
<evidence type="ECO:0000256" key="5">
    <source>
        <dbReference type="ARBA" id="ARBA00062515"/>
    </source>
</evidence>
<dbReference type="FunFam" id="3.40.190.10:FF:000035">
    <property type="entry name" value="Molybdate ABC transporter substrate-binding protein"/>
    <property type="match status" value="1"/>
</dbReference>